<feature type="transmembrane region" description="Helical" evidence="9">
    <location>
        <begin position="187"/>
        <end position="207"/>
    </location>
</feature>
<evidence type="ECO:0000256" key="1">
    <source>
        <dbReference type="ARBA" id="ARBA00004651"/>
    </source>
</evidence>
<dbReference type="Gene3D" id="1.20.1640.10">
    <property type="entry name" value="Multidrug efflux transporter AcrB transmembrane domain"/>
    <property type="match status" value="1"/>
</dbReference>
<keyword evidence="3 9" id="KW-1003">Cell membrane</keyword>
<comment type="subunit">
    <text evidence="9">Forms a complex with SecD. Part of the essential Sec protein translocation apparatus which comprises SecA, SecYEG and auxiliary proteins SecDF. Other proteins may also be involved.</text>
</comment>
<name>A0A2M6IU31_9BACT</name>
<dbReference type="GO" id="GO:0005886">
    <property type="term" value="C:plasma membrane"/>
    <property type="evidence" value="ECO:0007669"/>
    <property type="project" value="UniProtKB-SubCell"/>
</dbReference>
<dbReference type="NCBIfam" id="TIGR00966">
    <property type="entry name" value="transloc_SecF"/>
    <property type="match status" value="1"/>
</dbReference>
<feature type="transmembrane region" description="Helical" evidence="9">
    <location>
        <begin position="261"/>
        <end position="288"/>
    </location>
</feature>
<evidence type="ECO:0000256" key="3">
    <source>
        <dbReference type="ARBA" id="ARBA00022475"/>
    </source>
</evidence>
<dbReference type="GO" id="GO:0015450">
    <property type="term" value="F:protein-transporting ATPase activity"/>
    <property type="evidence" value="ECO:0007669"/>
    <property type="project" value="InterPro"/>
</dbReference>
<accession>A0A2M6IU31</accession>
<dbReference type="GO" id="GO:0065002">
    <property type="term" value="P:intracellular protein transmembrane transport"/>
    <property type="evidence" value="ECO:0007669"/>
    <property type="project" value="UniProtKB-UniRule"/>
</dbReference>
<comment type="function">
    <text evidence="9">Part of the Sec protein translocase complex. Interacts with the SecYEG preprotein conducting channel. SecDF uses the proton motive force (PMF) to complete protein translocation after the ATP-dependent function of SecA.</text>
</comment>
<dbReference type="AlphaFoldDB" id="A0A2M6IU31"/>
<dbReference type="HAMAP" id="MF_01464_B">
    <property type="entry name" value="SecF_B"/>
    <property type="match status" value="1"/>
</dbReference>
<feature type="transmembrane region" description="Helical" evidence="9">
    <location>
        <begin position="238"/>
        <end position="255"/>
    </location>
</feature>
<dbReference type="Proteomes" id="UP000231056">
    <property type="component" value="Unassembled WGS sequence"/>
</dbReference>
<dbReference type="InterPro" id="IPR005665">
    <property type="entry name" value="SecF_bac"/>
</dbReference>
<keyword evidence="8 9" id="KW-0472">Membrane</keyword>
<reference evidence="11 12" key="1">
    <citation type="submission" date="2017-09" db="EMBL/GenBank/DDBJ databases">
        <title>Depth-based differentiation of microbial function through sediment-hosted aquifers and enrichment of novel symbionts in the deep terrestrial subsurface.</title>
        <authorList>
            <person name="Probst A.J."/>
            <person name="Ladd B."/>
            <person name="Jarett J.K."/>
            <person name="Geller-Mcgrath D.E."/>
            <person name="Sieber C.M."/>
            <person name="Emerson J.B."/>
            <person name="Anantharaman K."/>
            <person name="Thomas B.C."/>
            <person name="Malmstrom R."/>
            <person name="Stieglmeier M."/>
            <person name="Klingl A."/>
            <person name="Woyke T."/>
            <person name="Ryan C.M."/>
            <person name="Banfield J.F."/>
        </authorList>
    </citation>
    <scope>NUCLEOTIDE SEQUENCE [LARGE SCALE GENOMIC DNA]</scope>
    <source>
        <strain evidence="11">CG11_big_fil_rev_8_21_14_0_20_36_8</strain>
    </source>
</reference>
<protein>
    <recommendedName>
        <fullName evidence="9">Protein-export membrane protein SecF</fullName>
    </recommendedName>
</protein>
<feature type="transmembrane region" description="Helical" evidence="9">
    <location>
        <begin position="154"/>
        <end position="175"/>
    </location>
</feature>
<keyword evidence="5 9" id="KW-0653">Protein transport</keyword>
<evidence type="ECO:0000313" key="11">
    <source>
        <dbReference type="EMBL" id="PIQ73428.1"/>
    </source>
</evidence>
<organism evidence="11 12">
    <name type="scientific">Candidatus Roizmanbacteria bacterium CG11_big_fil_rev_8_21_14_0_20_36_8</name>
    <dbReference type="NCBI Taxonomy" id="1974856"/>
    <lineage>
        <taxon>Bacteria</taxon>
        <taxon>Candidatus Roizmaniibacteriota</taxon>
    </lineage>
</organism>
<evidence type="ECO:0000256" key="8">
    <source>
        <dbReference type="ARBA" id="ARBA00023136"/>
    </source>
</evidence>
<comment type="caution">
    <text evidence="11">The sequence shown here is derived from an EMBL/GenBank/DDBJ whole genome shotgun (WGS) entry which is preliminary data.</text>
</comment>
<dbReference type="GO" id="GO:0006605">
    <property type="term" value="P:protein targeting"/>
    <property type="evidence" value="ECO:0007669"/>
    <property type="project" value="UniProtKB-UniRule"/>
</dbReference>
<dbReference type="InterPro" id="IPR048634">
    <property type="entry name" value="SecD_SecF_C"/>
</dbReference>
<dbReference type="PRINTS" id="PR01755">
    <property type="entry name" value="SECFTRNLCASE"/>
</dbReference>
<keyword evidence="7 9" id="KW-0811">Translocation</keyword>
<feature type="transmembrane region" description="Helical" evidence="9">
    <location>
        <begin position="130"/>
        <end position="147"/>
    </location>
</feature>
<dbReference type="GO" id="GO:0043952">
    <property type="term" value="P:protein transport by the Sec complex"/>
    <property type="evidence" value="ECO:0007669"/>
    <property type="project" value="UniProtKB-UniRule"/>
</dbReference>
<keyword evidence="4 9" id="KW-0812">Transmembrane</keyword>
<dbReference type="EMBL" id="PCVM01000059">
    <property type="protein sequence ID" value="PIQ73428.1"/>
    <property type="molecule type" value="Genomic_DNA"/>
</dbReference>
<evidence type="ECO:0000256" key="5">
    <source>
        <dbReference type="ARBA" id="ARBA00022927"/>
    </source>
</evidence>
<evidence type="ECO:0000256" key="7">
    <source>
        <dbReference type="ARBA" id="ARBA00023010"/>
    </source>
</evidence>
<dbReference type="PANTHER" id="PTHR30081:SF8">
    <property type="entry name" value="PROTEIN TRANSLOCASE SUBUNIT SECF"/>
    <property type="match status" value="1"/>
</dbReference>
<keyword evidence="6 9" id="KW-1133">Transmembrane helix</keyword>
<evidence type="ECO:0000256" key="6">
    <source>
        <dbReference type="ARBA" id="ARBA00022989"/>
    </source>
</evidence>
<comment type="subcellular location">
    <subcellularLocation>
        <location evidence="1 9">Cell membrane</location>
        <topology evidence="1 9">Multi-pass membrane protein</topology>
    </subcellularLocation>
</comment>
<evidence type="ECO:0000256" key="9">
    <source>
        <dbReference type="HAMAP-Rule" id="MF_01464"/>
    </source>
</evidence>
<keyword evidence="2 9" id="KW-0813">Transport</keyword>
<proteinExistence type="inferred from homology"/>
<gene>
    <name evidence="9 11" type="primary">secF</name>
    <name evidence="11" type="ORF">COV58_02450</name>
</gene>
<feature type="transmembrane region" description="Helical" evidence="9">
    <location>
        <begin position="12"/>
        <end position="33"/>
    </location>
</feature>
<evidence type="ECO:0000313" key="12">
    <source>
        <dbReference type="Proteomes" id="UP000231056"/>
    </source>
</evidence>
<dbReference type="InterPro" id="IPR022813">
    <property type="entry name" value="SecD/SecF_arch_bac"/>
</dbReference>
<evidence type="ECO:0000256" key="4">
    <source>
        <dbReference type="ARBA" id="ARBA00022692"/>
    </source>
</evidence>
<dbReference type="InterPro" id="IPR022645">
    <property type="entry name" value="SecD/SecF_bac"/>
</dbReference>
<dbReference type="SUPFAM" id="SSF82866">
    <property type="entry name" value="Multidrug efflux transporter AcrB transmembrane domain"/>
    <property type="match status" value="1"/>
</dbReference>
<dbReference type="PANTHER" id="PTHR30081">
    <property type="entry name" value="PROTEIN-EXPORT MEMBRANE PROTEIN SEC"/>
    <property type="match status" value="1"/>
</dbReference>
<dbReference type="Pfam" id="PF02355">
    <property type="entry name" value="SecD_SecF_C"/>
    <property type="match status" value="1"/>
</dbReference>
<evidence type="ECO:0000259" key="10">
    <source>
        <dbReference type="Pfam" id="PF02355"/>
    </source>
</evidence>
<evidence type="ECO:0000256" key="2">
    <source>
        <dbReference type="ARBA" id="ARBA00022448"/>
    </source>
</evidence>
<sequence>MNKRMIKFLDYWKYFTAVSLAVLLFGFASMYYWGHTYSIDFVGGTNLQYLFNKETSKREIESSLLSSKIQAVSIEKQEDGKSFLIRLPAISEQREVILRNTLEKDIGTKIVVIKTETVGPVIGGETLKKTGIAALIAVLGILLYIAYAFRNVNFAVAAIAALFHDVFIVIGLYSVVSHFFGAQLDSLFVTALLTTMSFSVHDTIVVFDQIRDYRKKFGSDLIEEHANQALTDTMVRSLNNSFTIIFMLLALVLLGGTTIRFFAVALLIGTIAGTYSSPFVATPIAVWLEKTKNSR</sequence>
<feature type="domain" description="Protein export membrane protein SecD/SecF C-terminal" evidence="10">
    <location>
        <begin position="103"/>
        <end position="290"/>
    </location>
</feature>
<comment type="similarity">
    <text evidence="9">Belongs to the SecD/SecF family. SecF subfamily.</text>
</comment>